<keyword evidence="6" id="KW-0276">Fatty acid metabolism</keyword>
<evidence type="ECO:0000256" key="3">
    <source>
        <dbReference type="ARBA" id="ARBA00022617"/>
    </source>
</evidence>
<dbReference type="GO" id="GO:0004497">
    <property type="term" value="F:monooxygenase activity"/>
    <property type="evidence" value="ECO:0007669"/>
    <property type="project" value="InterPro"/>
</dbReference>
<dbReference type="InterPro" id="IPR036396">
    <property type="entry name" value="Cyt_P450_sf"/>
</dbReference>
<dbReference type="GO" id="GO:0009695">
    <property type="term" value="P:jasmonic acid biosynthetic process"/>
    <property type="evidence" value="ECO:0007669"/>
    <property type="project" value="TreeGrafter"/>
</dbReference>
<comment type="similarity">
    <text evidence="1">Belongs to the cytochrome P450 family.</text>
</comment>
<evidence type="ECO:0000256" key="2">
    <source>
        <dbReference type="ARBA" id="ARBA00022516"/>
    </source>
</evidence>
<dbReference type="InterPro" id="IPR001128">
    <property type="entry name" value="Cyt_P450"/>
</dbReference>
<evidence type="ECO:0000256" key="8">
    <source>
        <dbReference type="ARBA" id="ARBA00023098"/>
    </source>
</evidence>
<evidence type="ECO:0000256" key="1">
    <source>
        <dbReference type="ARBA" id="ARBA00010617"/>
    </source>
</evidence>
<dbReference type="GO" id="GO:0009535">
    <property type="term" value="C:chloroplast thylakoid membrane"/>
    <property type="evidence" value="ECO:0007669"/>
    <property type="project" value="TreeGrafter"/>
</dbReference>
<organism evidence="11 12">
    <name type="scientific">Trapa incisa</name>
    <dbReference type="NCBI Taxonomy" id="236973"/>
    <lineage>
        <taxon>Eukaryota</taxon>
        <taxon>Viridiplantae</taxon>
        <taxon>Streptophyta</taxon>
        <taxon>Embryophyta</taxon>
        <taxon>Tracheophyta</taxon>
        <taxon>Spermatophyta</taxon>
        <taxon>Magnoliopsida</taxon>
        <taxon>eudicotyledons</taxon>
        <taxon>Gunneridae</taxon>
        <taxon>Pentapetalae</taxon>
        <taxon>rosids</taxon>
        <taxon>malvids</taxon>
        <taxon>Myrtales</taxon>
        <taxon>Lythraceae</taxon>
        <taxon>Trapa</taxon>
    </lineage>
</organism>
<gene>
    <name evidence="11" type="ORF">SAY87_005716</name>
</gene>
<keyword evidence="5" id="KW-0925">Oxylipin biosynthesis</keyword>
<keyword evidence="4" id="KW-0479">Metal-binding</keyword>
<dbReference type="GO" id="GO:0016125">
    <property type="term" value="P:sterol metabolic process"/>
    <property type="evidence" value="ECO:0007669"/>
    <property type="project" value="TreeGrafter"/>
</dbReference>
<dbReference type="Gene3D" id="1.10.630.10">
    <property type="entry name" value="Cytochrome P450"/>
    <property type="match status" value="1"/>
</dbReference>
<name>A0AAN7KAB6_9MYRT</name>
<accession>A0AAN7KAB6</accession>
<sequence length="514" mass="57972">MASTRSWFPPLSKPLPPSHHRSLCIQCPIKATYGIRPSKEAAVDRENLPIRKIPGGGGFPLIGPLRERLDYLYNQGPDEFFRSRIRKYHSTVYRANLPSGPLVAQDMRAVVLLDGKSFPVLFDVTKVDKKDLFTGTFMPSSELTGGYRVLPYLDPSELSHAKLKKLVFFLLKSRRDRIIPDFRSTYGELFDSLELGISSSGRADFGAFNEYAAFDFLSKSLFGINPRETELGLEGPRIIGRWVMFMVGPVLTLDGLPRLLENLTTHTLRLPLFSTREDSMRLQGFFYSASRHVLDEAEKIGISREEAYHSLLFITCFNSFWGIKIFFSNLLKWISRGGVILHTKLAQEIRSAVRSSGGEVTMSAIEKMPLMKSAVYECLRIEPPLPIQYGRAKKDIVVESHDSAFEVKRGELMVGYQPLATKDPRIFERPEEFVAMRFVGEGERLLKHVLWSNGPEDGSPNLGNKQCAGKDFVVLVARLLLVQLFLRYDSFDIEMVAGPAGVSLMLTSLKRATF</sequence>
<evidence type="ECO:0000256" key="6">
    <source>
        <dbReference type="ARBA" id="ARBA00022832"/>
    </source>
</evidence>
<dbReference type="PANTHER" id="PTHR24286">
    <property type="entry name" value="CYTOCHROME P450 26"/>
    <property type="match status" value="1"/>
</dbReference>
<dbReference type="SUPFAM" id="SSF48264">
    <property type="entry name" value="Cytochrome P450"/>
    <property type="match status" value="1"/>
</dbReference>
<comment type="caution">
    <text evidence="11">The sequence shown here is derived from an EMBL/GenBank/DDBJ whole genome shotgun (WGS) entry which is preliminary data.</text>
</comment>
<evidence type="ECO:0000313" key="12">
    <source>
        <dbReference type="Proteomes" id="UP001345219"/>
    </source>
</evidence>
<dbReference type="CDD" id="cd11071">
    <property type="entry name" value="CYP74"/>
    <property type="match status" value="1"/>
</dbReference>
<keyword evidence="3" id="KW-0349">Heme</keyword>
<keyword evidence="2" id="KW-0444">Lipid biosynthesis</keyword>
<dbReference type="GO" id="GO:0020037">
    <property type="term" value="F:heme binding"/>
    <property type="evidence" value="ECO:0007669"/>
    <property type="project" value="InterPro"/>
</dbReference>
<dbReference type="GO" id="GO:0016829">
    <property type="term" value="F:lyase activity"/>
    <property type="evidence" value="ECO:0007669"/>
    <property type="project" value="UniProtKB-KW"/>
</dbReference>
<dbReference type="EMBL" id="JAXIOK010000010">
    <property type="protein sequence ID" value="KAK4760823.1"/>
    <property type="molecule type" value="Genomic_DNA"/>
</dbReference>
<evidence type="ECO:0000256" key="5">
    <source>
        <dbReference type="ARBA" id="ARBA00022767"/>
    </source>
</evidence>
<keyword evidence="9" id="KW-0275">Fatty acid biosynthesis</keyword>
<dbReference type="GO" id="GO:0016705">
    <property type="term" value="F:oxidoreductase activity, acting on paired donors, with incorporation or reduction of molecular oxygen"/>
    <property type="evidence" value="ECO:0007669"/>
    <property type="project" value="InterPro"/>
</dbReference>
<keyword evidence="12" id="KW-1185">Reference proteome</keyword>
<reference evidence="11 12" key="1">
    <citation type="journal article" date="2023" name="Hortic Res">
        <title>Pangenome of water caltrop reveals structural variations and asymmetric subgenome divergence after allopolyploidization.</title>
        <authorList>
            <person name="Zhang X."/>
            <person name="Chen Y."/>
            <person name="Wang L."/>
            <person name="Yuan Y."/>
            <person name="Fang M."/>
            <person name="Shi L."/>
            <person name="Lu R."/>
            <person name="Comes H.P."/>
            <person name="Ma Y."/>
            <person name="Chen Y."/>
            <person name="Huang G."/>
            <person name="Zhou Y."/>
            <person name="Zheng Z."/>
            <person name="Qiu Y."/>
        </authorList>
    </citation>
    <scope>NUCLEOTIDE SEQUENCE [LARGE SCALE GENOMIC DNA]</scope>
    <source>
        <tissue evidence="11">Roots</tissue>
    </source>
</reference>
<dbReference type="GO" id="GO:0031408">
    <property type="term" value="P:oxylipin biosynthetic process"/>
    <property type="evidence" value="ECO:0007669"/>
    <property type="project" value="UniProtKB-KW"/>
</dbReference>
<keyword evidence="10" id="KW-0456">Lyase</keyword>
<keyword evidence="7" id="KW-0408">Iron</keyword>
<protein>
    <recommendedName>
        <fullName evidence="13">Allene oxide synthase</fullName>
    </recommendedName>
</protein>
<dbReference type="PANTHER" id="PTHR24286:SF255">
    <property type="entry name" value="ALLENE OXIDE SYNTHASE, CHLOROPLASTIC"/>
    <property type="match status" value="1"/>
</dbReference>
<evidence type="ECO:0000256" key="4">
    <source>
        <dbReference type="ARBA" id="ARBA00022723"/>
    </source>
</evidence>
<dbReference type="Pfam" id="PF00067">
    <property type="entry name" value="p450"/>
    <property type="match status" value="1"/>
</dbReference>
<dbReference type="AlphaFoldDB" id="A0AAN7KAB6"/>
<keyword evidence="8" id="KW-0443">Lipid metabolism</keyword>
<evidence type="ECO:0000256" key="10">
    <source>
        <dbReference type="ARBA" id="ARBA00023239"/>
    </source>
</evidence>
<dbReference type="FunFam" id="1.10.630.10:FF:000024">
    <property type="entry name" value="Allene oxide synthase, chloroplastic"/>
    <property type="match status" value="1"/>
</dbReference>
<dbReference type="Proteomes" id="UP001345219">
    <property type="component" value="Chromosome 5"/>
</dbReference>
<evidence type="ECO:0000313" key="11">
    <source>
        <dbReference type="EMBL" id="KAK4760823.1"/>
    </source>
</evidence>
<evidence type="ECO:0000256" key="7">
    <source>
        <dbReference type="ARBA" id="ARBA00023004"/>
    </source>
</evidence>
<proteinExistence type="inferred from homology"/>
<dbReference type="GO" id="GO:0009941">
    <property type="term" value="C:chloroplast envelope"/>
    <property type="evidence" value="ECO:0007669"/>
    <property type="project" value="TreeGrafter"/>
</dbReference>
<evidence type="ECO:0008006" key="13">
    <source>
        <dbReference type="Google" id="ProtNLM"/>
    </source>
</evidence>
<dbReference type="GO" id="GO:0005506">
    <property type="term" value="F:iron ion binding"/>
    <property type="evidence" value="ECO:0007669"/>
    <property type="project" value="InterPro"/>
</dbReference>
<evidence type="ECO:0000256" key="9">
    <source>
        <dbReference type="ARBA" id="ARBA00023160"/>
    </source>
</evidence>